<feature type="compositionally biased region" description="Basic and acidic residues" evidence="5">
    <location>
        <begin position="38"/>
        <end position="59"/>
    </location>
</feature>
<dbReference type="AlphaFoldDB" id="A0A0C3PWQ2"/>
<keyword evidence="7" id="KW-1185">Reference proteome</keyword>
<dbReference type="GO" id="GO:0000462">
    <property type="term" value="P:maturation of SSU-rRNA from tricistronic rRNA transcript (SSU-rRNA, 5.8S rRNA, LSU-rRNA)"/>
    <property type="evidence" value="ECO:0007669"/>
    <property type="project" value="InterPro"/>
</dbReference>
<dbReference type="EMBL" id="KN840439">
    <property type="protein sequence ID" value="KIP12463.1"/>
    <property type="molecule type" value="Genomic_DNA"/>
</dbReference>
<evidence type="ECO:0000313" key="6">
    <source>
        <dbReference type="EMBL" id="KIP12463.1"/>
    </source>
</evidence>
<evidence type="ECO:0000256" key="4">
    <source>
        <dbReference type="ARBA" id="ARBA00023242"/>
    </source>
</evidence>
<dbReference type="GO" id="GO:0030688">
    <property type="term" value="C:preribosome, small subunit precursor"/>
    <property type="evidence" value="ECO:0007669"/>
    <property type="project" value="InterPro"/>
</dbReference>
<evidence type="ECO:0000313" key="7">
    <source>
        <dbReference type="Proteomes" id="UP000053257"/>
    </source>
</evidence>
<dbReference type="STRING" id="745531.A0A0C3PWQ2"/>
<name>A0A0C3PWQ2_PHLG1</name>
<reference evidence="6 7" key="1">
    <citation type="journal article" date="2014" name="PLoS Genet.">
        <title>Analysis of the Phlebiopsis gigantea genome, transcriptome and secretome provides insight into its pioneer colonization strategies of wood.</title>
        <authorList>
            <person name="Hori C."/>
            <person name="Ishida T."/>
            <person name="Igarashi K."/>
            <person name="Samejima M."/>
            <person name="Suzuki H."/>
            <person name="Master E."/>
            <person name="Ferreira P."/>
            <person name="Ruiz-Duenas F.J."/>
            <person name="Held B."/>
            <person name="Canessa P."/>
            <person name="Larrondo L.F."/>
            <person name="Schmoll M."/>
            <person name="Druzhinina I.S."/>
            <person name="Kubicek C.P."/>
            <person name="Gaskell J.A."/>
            <person name="Kersten P."/>
            <person name="St John F."/>
            <person name="Glasner J."/>
            <person name="Sabat G."/>
            <person name="Splinter BonDurant S."/>
            <person name="Syed K."/>
            <person name="Yadav J."/>
            <person name="Mgbeahuruike A.C."/>
            <person name="Kovalchuk A."/>
            <person name="Asiegbu F.O."/>
            <person name="Lackner G."/>
            <person name="Hoffmeister D."/>
            <person name="Rencoret J."/>
            <person name="Gutierrez A."/>
            <person name="Sun H."/>
            <person name="Lindquist E."/>
            <person name="Barry K."/>
            <person name="Riley R."/>
            <person name="Grigoriev I.V."/>
            <person name="Henrissat B."/>
            <person name="Kues U."/>
            <person name="Berka R.M."/>
            <person name="Martinez A.T."/>
            <person name="Covert S.F."/>
            <person name="Blanchette R.A."/>
            <person name="Cullen D."/>
        </authorList>
    </citation>
    <scope>NUCLEOTIDE SEQUENCE [LARGE SCALE GENOMIC DNA]</scope>
    <source>
        <strain evidence="6 7">11061_1 CR5-6</strain>
    </source>
</reference>
<protein>
    <recommendedName>
        <fullName evidence="3">Ribosome biogenesis protein SLX9</fullName>
    </recommendedName>
</protein>
<feature type="region of interest" description="Disordered" evidence="5">
    <location>
        <begin position="1"/>
        <end position="76"/>
    </location>
</feature>
<dbReference type="HOGENOM" id="CLU_116375_0_0_1"/>
<gene>
    <name evidence="6" type="ORF">PHLGIDRAFT_113553</name>
</gene>
<organism evidence="6 7">
    <name type="scientific">Phlebiopsis gigantea (strain 11061_1 CR5-6)</name>
    <name type="common">White-rot fungus</name>
    <name type="synonym">Peniophora gigantea</name>
    <dbReference type="NCBI Taxonomy" id="745531"/>
    <lineage>
        <taxon>Eukaryota</taxon>
        <taxon>Fungi</taxon>
        <taxon>Dikarya</taxon>
        <taxon>Basidiomycota</taxon>
        <taxon>Agaricomycotina</taxon>
        <taxon>Agaricomycetes</taxon>
        <taxon>Polyporales</taxon>
        <taxon>Phanerochaetaceae</taxon>
        <taxon>Phlebiopsis</taxon>
    </lineage>
</organism>
<comment type="similarity">
    <text evidence="2">Belongs to the SLX9 family.</text>
</comment>
<evidence type="ECO:0000256" key="2">
    <source>
        <dbReference type="ARBA" id="ARBA00011022"/>
    </source>
</evidence>
<dbReference type="InterPro" id="IPR028160">
    <property type="entry name" value="Slx9-like"/>
</dbReference>
<dbReference type="GO" id="GO:0030686">
    <property type="term" value="C:90S preribosome"/>
    <property type="evidence" value="ECO:0007669"/>
    <property type="project" value="InterPro"/>
</dbReference>
<dbReference type="PANTHER" id="PTHR31109:SF2">
    <property type="entry name" value="RIBOSOME BIOGENESIS PROTEIN SLX9 HOMOLOG"/>
    <property type="match status" value="1"/>
</dbReference>
<keyword evidence="4" id="KW-0539">Nucleus</keyword>
<feature type="compositionally biased region" description="Basic residues" evidence="5">
    <location>
        <begin position="67"/>
        <end position="76"/>
    </location>
</feature>
<dbReference type="GO" id="GO:0005730">
    <property type="term" value="C:nucleolus"/>
    <property type="evidence" value="ECO:0007669"/>
    <property type="project" value="UniProtKB-SubCell"/>
</dbReference>
<accession>A0A0C3PWQ2</accession>
<dbReference type="OrthoDB" id="18703at2759"/>
<evidence type="ECO:0000256" key="1">
    <source>
        <dbReference type="ARBA" id="ARBA00004604"/>
    </source>
</evidence>
<evidence type="ECO:0000256" key="3">
    <source>
        <dbReference type="ARBA" id="ARBA00021321"/>
    </source>
</evidence>
<comment type="subcellular location">
    <subcellularLocation>
        <location evidence="1">Nucleus</location>
        <location evidence="1">Nucleolus</location>
    </subcellularLocation>
</comment>
<feature type="compositionally biased region" description="Low complexity" evidence="5">
    <location>
        <begin position="103"/>
        <end position="120"/>
    </location>
</feature>
<proteinExistence type="inferred from homology"/>
<dbReference type="Pfam" id="PF15341">
    <property type="entry name" value="SLX9"/>
    <property type="match status" value="1"/>
</dbReference>
<dbReference type="Proteomes" id="UP000053257">
    <property type="component" value="Unassembled WGS sequence"/>
</dbReference>
<evidence type="ECO:0000256" key="5">
    <source>
        <dbReference type="SAM" id="MobiDB-lite"/>
    </source>
</evidence>
<dbReference type="PANTHER" id="PTHR31109">
    <property type="entry name" value="PROTEIN FAM207A"/>
    <property type="match status" value="1"/>
</dbReference>
<feature type="region of interest" description="Disordered" evidence="5">
    <location>
        <begin position="98"/>
        <end position="136"/>
    </location>
</feature>
<sequence length="180" mass="19509">METLGQAPLKGSTVAETAAVTDNMEAPALETPTGSIHEPMKKKEKQSLKHERFLQKLEASRAPYSKSHGRRLKRRAKEQVANGLDEIKAAISAVEMGDPSAGADAIPSSAAQPAQRARLAPGQIGEGKHVPLSKAQRKRALAAERLRVPMILSSPEFSSNPFETIRKHAQNTLVKHEVPK</sequence>